<dbReference type="EMBL" id="VYQF01000005">
    <property type="protein sequence ID" value="KAA9037600.1"/>
    <property type="molecule type" value="Genomic_DNA"/>
</dbReference>
<dbReference type="Pfam" id="PF12704">
    <property type="entry name" value="MacB_PCD"/>
    <property type="match status" value="2"/>
</dbReference>
<evidence type="ECO:0000256" key="1">
    <source>
        <dbReference type="ARBA" id="ARBA00004651"/>
    </source>
</evidence>
<evidence type="ECO:0000259" key="8">
    <source>
        <dbReference type="Pfam" id="PF12704"/>
    </source>
</evidence>
<dbReference type="PANTHER" id="PTHR30572">
    <property type="entry name" value="MEMBRANE COMPONENT OF TRANSPORTER-RELATED"/>
    <property type="match status" value="1"/>
</dbReference>
<feature type="domain" description="MacB-like periplasmic core" evidence="8">
    <location>
        <begin position="435"/>
        <end position="639"/>
    </location>
</feature>
<accession>A0A5J5IES7</accession>
<dbReference type="RefSeq" id="WP_150415835.1">
    <property type="nucleotide sequence ID" value="NZ_VYQF01000005.1"/>
</dbReference>
<evidence type="ECO:0000256" key="5">
    <source>
        <dbReference type="ARBA" id="ARBA00023136"/>
    </source>
</evidence>
<protein>
    <submittedName>
        <fullName evidence="9">FtsX-like permease family protein</fullName>
    </submittedName>
</protein>
<feature type="transmembrane region" description="Helical" evidence="6">
    <location>
        <begin position="285"/>
        <end position="307"/>
    </location>
</feature>
<reference evidence="9 10" key="1">
    <citation type="submission" date="2019-09" db="EMBL/GenBank/DDBJ databases">
        <title>Draft genome sequence of Ginsengibacter sp. BR5-29.</title>
        <authorList>
            <person name="Im W.-T."/>
        </authorList>
    </citation>
    <scope>NUCLEOTIDE SEQUENCE [LARGE SCALE GENOMIC DNA]</scope>
    <source>
        <strain evidence="9 10">BR5-29</strain>
    </source>
</reference>
<evidence type="ECO:0000256" key="4">
    <source>
        <dbReference type="ARBA" id="ARBA00022989"/>
    </source>
</evidence>
<keyword evidence="3 6" id="KW-0812">Transmembrane</keyword>
<evidence type="ECO:0000259" key="7">
    <source>
        <dbReference type="Pfam" id="PF02687"/>
    </source>
</evidence>
<dbReference type="GO" id="GO:0022857">
    <property type="term" value="F:transmembrane transporter activity"/>
    <property type="evidence" value="ECO:0007669"/>
    <property type="project" value="TreeGrafter"/>
</dbReference>
<dbReference type="InterPro" id="IPR025857">
    <property type="entry name" value="MacB_PCD"/>
</dbReference>
<feature type="domain" description="ABC3 transporter permease C-terminal" evidence="7">
    <location>
        <begin position="291"/>
        <end position="407"/>
    </location>
</feature>
<evidence type="ECO:0000313" key="10">
    <source>
        <dbReference type="Proteomes" id="UP000326903"/>
    </source>
</evidence>
<feature type="domain" description="ABC3 transporter permease C-terminal" evidence="7">
    <location>
        <begin position="675"/>
        <end position="787"/>
    </location>
</feature>
<evidence type="ECO:0000256" key="6">
    <source>
        <dbReference type="SAM" id="Phobius"/>
    </source>
</evidence>
<dbReference type="InterPro" id="IPR003838">
    <property type="entry name" value="ABC3_permease_C"/>
</dbReference>
<dbReference type="AlphaFoldDB" id="A0A5J5IES7"/>
<dbReference type="Proteomes" id="UP000326903">
    <property type="component" value="Unassembled WGS sequence"/>
</dbReference>
<name>A0A5J5IES7_9BACT</name>
<feature type="transmembrane region" description="Helical" evidence="6">
    <location>
        <begin position="341"/>
        <end position="362"/>
    </location>
</feature>
<evidence type="ECO:0000256" key="3">
    <source>
        <dbReference type="ARBA" id="ARBA00022692"/>
    </source>
</evidence>
<feature type="domain" description="MacB-like periplasmic core" evidence="8">
    <location>
        <begin position="20"/>
        <end position="243"/>
    </location>
</feature>
<feature type="transmembrane region" description="Helical" evidence="6">
    <location>
        <begin position="21"/>
        <end position="42"/>
    </location>
</feature>
<feature type="transmembrane region" description="Helical" evidence="6">
    <location>
        <begin position="724"/>
        <end position="744"/>
    </location>
</feature>
<dbReference type="InterPro" id="IPR050250">
    <property type="entry name" value="Macrolide_Exporter_MacB"/>
</dbReference>
<feature type="transmembrane region" description="Helical" evidence="6">
    <location>
        <begin position="377"/>
        <end position="402"/>
    </location>
</feature>
<sequence>MLKNYFKIAWRNLIKSKGYSIINILGLATGMAVAMLIALWIWDEVSFDRYHTHHGQLAQVMTTFIDNDGKMETGQAVCMPIGNELRSKYGSDFKNVSMASWNFSHVLKVEDKKITGSGMWVDSNFPSMFSLRMIKGNINGLADPSSILINASLAKALFGSTDVINKMIRLDNKDNYKVSGVFEDLPHNTTLYETKLLLPWNKYITTEQWLKDAATQWNNHSWQTFVEVADNINIDKETEKIKNIVMAHKVAATDGREQAVLFPMDKWRLYSDFKNGKATGGRIQFIWLFSIIGVFVLLLACINFMNLSTARSEKRAKEVGIRKTVGSVRSQLIGQFLSESVLVAFVSFIFAVLLVFLLMPFFNKLADKSMQLPWGSLIFWLIALTFTLITGLISGSYPAFYLSKFEPIKVLKGTFRVGKFASLPRKVLVVIQFSFSIALIIGTIIVFKQIQFAKNRPVNYRTEGLITVNMSTPDLYGHYDALRNDLLASGAVDNMAESSSPTTGVWSNQIGFNWQGKDPNSLPSFGTIAVTQDFGKTIGWQIKEGRDFSKDFATDSLAIVLNESAVKQVGMKRDIVGQIIQFNDKKYTVIGVIKDMIMESPYKPVEPTVFLYNPNWANVITVAIKQGVPVKDALNKIETVFKKYNPSAPFDYTFNDEDYAKKFADEQRVGHLATFFTILAIFISCLGLFGLASFVAEQRKKEIGVRKVLGASVFNLWKMLSREFVLLVIISCLIAIPLAWYYLHQWILQYDYRTSISWWVFIISGAGALLVTLVTVSFQAIKAAVANPVKSLRTE</sequence>
<feature type="transmembrane region" description="Helical" evidence="6">
    <location>
        <begin position="672"/>
        <end position="696"/>
    </location>
</feature>
<keyword evidence="4 6" id="KW-1133">Transmembrane helix</keyword>
<organism evidence="9 10">
    <name type="scientific">Ginsengibacter hankyongi</name>
    <dbReference type="NCBI Taxonomy" id="2607284"/>
    <lineage>
        <taxon>Bacteria</taxon>
        <taxon>Pseudomonadati</taxon>
        <taxon>Bacteroidota</taxon>
        <taxon>Chitinophagia</taxon>
        <taxon>Chitinophagales</taxon>
        <taxon>Chitinophagaceae</taxon>
        <taxon>Ginsengibacter</taxon>
    </lineage>
</organism>
<dbReference type="Pfam" id="PF02687">
    <property type="entry name" value="FtsX"/>
    <property type="match status" value="2"/>
</dbReference>
<keyword evidence="5 6" id="KW-0472">Membrane</keyword>
<evidence type="ECO:0000256" key="2">
    <source>
        <dbReference type="ARBA" id="ARBA00022475"/>
    </source>
</evidence>
<dbReference type="GO" id="GO:0005886">
    <property type="term" value="C:plasma membrane"/>
    <property type="evidence" value="ECO:0007669"/>
    <property type="project" value="UniProtKB-SubCell"/>
</dbReference>
<keyword evidence="2" id="KW-1003">Cell membrane</keyword>
<proteinExistence type="predicted"/>
<evidence type="ECO:0000313" key="9">
    <source>
        <dbReference type="EMBL" id="KAA9037600.1"/>
    </source>
</evidence>
<keyword evidence="10" id="KW-1185">Reference proteome</keyword>
<comment type="subcellular location">
    <subcellularLocation>
        <location evidence="1">Cell membrane</location>
        <topology evidence="1">Multi-pass membrane protein</topology>
    </subcellularLocation>
</comment>
<feature type="transmembrane region" description="Helical" evidence="6">
    <location>
        <begin position="756"/>
        <end position="781"/>
    </location>
</feature>
<comment type="caution">
    <text evidence="9">The sequence shown here is derived from an EMBL/GenBank/DDBJ whole genome shotgun (WGS) entry which is preliminary data.</text>
</comment>
<gene>
    <name evidence="9" type="ORF">FW778_16020</name>
</gene>
<feature type="transmembrane region" description="Helical" evidence="6">
    <location>
        <begin position="423"/>
        <end position="447"/>
    </location>
</feature>
<dbReference type="PANTHER" id="PTHR30572:SF18">
    <property type="entry name" value="ABC-TYPE MACROLIDE FAMILY EXPORT SYSTEM PERMEASE COMPONENT 2"/>
    <property type="match status" value="1"/>
</dbReference>